<dbReference type="Proteomes" id="UP001367508">
    <property type="component" value="Unassembled WGS sequence"/>
</dbReference>
<sequence length="462" mass="52802">MNDEARAIVMRKNDDSMTTVQEVDDDINLENNYPTLLQVALKQRVHYPHIAHVPHVALLPFCQCSVAASERIFGMDWYYGCGTNDFVVPKDQDFLDTYPSPDSWSRWGIISESESFNSPQKCLIMDTEEPEVEFNFIDESFNNEIEFDPSPYDKDQCSYSSVCGGLPEASFQQTALSCDHQPKYRLQDLSSFEHMDDIFLYKQLYKHEPVMAWDSVLEDFPCDENLHKSFFYPENQCSNISGGLQKDIEASEFVPCYLDSKDCLNVERVKVLDPFEQFDGDETMHEQLSLEESTLLDLEMTIAQFTEKTRVCFRDALYRLARNTKRHVLEDLDKDVNLHQAKPGTVYSETMRSEAKKPMESETNSVDRAVANLMFNKMEINILDLPLTTVVHLKQEVIGSKGLEGKSSKALDVAHKSNYPHPQKVLGDAEVPRFGPSDLHEATESHIGYADPTKKSFVLEFG</sequence>
<evidence type="ECO:0000313" key="1">
    <source>
        <dbReference type="EMBL" id="KAK7314124.1"/>
    </source>
</evidence>
<dbReference type="PANTHER" id="PTHR33334:SF10">
    <property type="entry name" value="PROTEIN LNK4"/>
    <property type="match status" value="1"/>
</dbReference>
<proteinExistence type="predicted"/>
<reference evidence="1 2" key="1">
    <citation type="submission" date="2024-01" db="EMBL/GenBank/DDBJ databases">
        <title>The genomes of 5 underutilized Papilionoideae crops provide insights into root nodulation and disease resistanc.</title>
        <authorList>
            <person name="Jiang F."/>
        </authorList>
    </citation>
    <scope>NUCLEOTIDE SEQUENCE [LARGE SCALE GENOMIC DNA]</scope>
    <source>
        <strain evidence="1">LVBAO_FW01</strain>
        <tissue evidence="1">Leaves</tissue>
    </source>
</reference>
<evidence type="ECO:0008006" key="3">
    <source>
        <dbReference type="Google" id="ProtNLM"/>
    </source>
</evidence>
<protein>
    <recommendedName>
        <fullName evidence="3">Protein LNK3</fullName>
    </recommendedName>
</protein>
<name>A0AAN9KE73_CANGL</name>
<dbReference type="AlphaFoldDB" id="A0AAN9KE73"/>
<keyword evidence="2" id="KW-1185">Reference proteome</keyword>
<accession>A0AAN9KE73</accession>
<dbReference type="GO" id="GO:0007623">
    <property type="term" value="P:circadian rhythm"/>
    <property type="evidence" value="ECO:0007669"/>
    <property type="project" value="InterPro"/>
</dbReference>
<evidence type="ECO:0000313" key="2">
    <source>
        <dbReference type="Proteomes" id="UP001367508"/>
    </source>
</evidence>
<comment type="caution">
    <text evidence="1">The sequence shown here is derived from an EMBL/GenBank/DDBJ whole genome shotgun (WGS) entry which is preliminary data.</text>
</comment>
<dbReference type="PANTHER" id="PTHR33334">
    <property type="entry name" value="PROTEIN LNK1"/>
    <property type="match status" value="1"/>
</dbReference>
<dbReference type="EMBL" id="JAYMYQ010000009">
    <property type="protein sequence ID" value="KAK7314124.1"/>
    <property type="molecule type" value="Genomic_DNA"/>
</dbReference>
<dbReference type="InterPro" id="IPR039928">
    <property type="entry name" value="LNK"/>
</dbReference>
<organism evidence="1 2">
    <name type="scientific">Canavalia gladiata</name>
    <name type="common">Sword bean</name>
    <name type="synonym">Dolichos gladiatus</name>
    <dbReference type="NCBI Taxonomy" id="3824"/>
    <lineage>
        <taxon>Eukaryota</taxon>
        <taxon>Viridiplantae</taxon>
        <taxon>Streptophyta</taxon>
        <taxon>Embryophyta</taxon>
        <taxon>Tracheophyta</taxon>
        <taxon>Spermatophyta</taxon>
        <taxon>Magnoliopsida</taxon>
        <taxon>eudicotyledons</taxon>
        <taxon>Gunneridae</taxon>
        <taxon>Pentapetalae</taxon>
        <taxon>rosids</taxon>
        <taxon>fabids</taxon>
        <taxon>Fabales</taxon>
        <taxon>Fabaceae</taxon>
        <taxon>Papilionoideae</taxon>
        <taxon>50 kb inversion clade</taxon>
        <taxon>NPAAA clade</taxon>
        <taxon>indigoferoid/millettioid clade</taxon>
        <taxon>Phaseoleae</taxon>
        <taxon>Canavalia</taxon>
    </lineage>
</organism>
<dbReference type="GO" id="GO:0006355">
    <property type="term" value="P:regulation of DNA-templated transcription"/>
    <property type="evidence" value="ECO:0007669"/>
    <property type="project" value="InterPro"/>
</dbReference>
<gene>
    <name evidence="1" type="ORF">VNO77_39335</name>
</gene>